<dbReference type="InterPro" id="IPR013953">
    <property type="entry name" value="FACT_SPT16_M"/>
</dbReference>
<name>A0A1I7WCF3_HETBA</name>
<dbReference type="PANTHER" id="PTHR13980">
    <property type="entry name" value="CDC68 RELATED"/>
    <property type="match status" value="1"/>
</dbReference>
<comment type="subcellular location">
    <subcellularLocation>
        <location evidence="1">Nucleus</location>
    </subcellularLocation>
    <subcellularLocation>
        <location evidence="1">Chromosome</location>
    </subcellularLocation>
</comment>
<keyword evidence="4" id="KW-1185">Reference proteome</keyword>
<dbReference type="SMART" id="SM01286">
    <property type="entry name" value="SPT16"/>
    <property type="match status" value="1"/>
</dbReference>
<dbReference type="WBParaSite" id="Hba_02364">
    <property type="protein sequence ID" value="Hba_02364"/>
    <property type="gene ID" value="Hba_02364"/>
</dbReference>
<feature type="domain" description="FACT complex subunit SPT16 middle" evidence="3">
    <location>
        <begin position="181"/>
        <end position="282"/>
    </location>
</feature>
<proteinExistence type="inferred from homology"/>
<comment type="similarity">
    <text evidence="1">Belongs to the peptidase M24 family. SPT16 subfamily.</text>
</comment>
<keyword evidence="2" id="KW-0472">Membrane</keyword>
<dbReference type="AlphaFoldDB" id="A0A1I7WCF3"/>
<feature type="transmembrane region" description="Helical" evidence="2">
    <location>
        <begin position="190"/>
        <end position="216"/>
    </location>
</feature>
<protein>
    <recommendedName>
        <fullName evidence="1">FACT complex subunit</fullName>
    </recommendedName>
</protein>
<dbReference type="GO" id="GO:0035101">
    <property type="term" value="C:FACT complex"/>
    <property type="evidence" value="ECO:0007669"/>
    <property type="project" value="UniProtKB-UniRule"/>
</dbReference>
<dbReference type="Gene3D" id="2.30.29.210">
    <property type="entry name" value="FACT complex subunit Spt16p/Cdc68p"/>
    <property type="match status" value="1"/>
</dbReference>
<keyword evidence="1" id="KW-0804">Transcription</keyword>
<evidence type="ECO:0000313" key="4">
    <source>
        <dbReference type="Proteomes" id="UP000095283"/>
    </source>
</evidence>
<dbReference type="InterPro" id="IPR040258">
    <property type="entry name" value="Spt16"/>
</dbReference>
<keyword evidence="1" id="KW-0158">Chromosome</keyword>
<keyword evidence="1" id="KW-0805">Transcription regulation</keyword>
<reference evidence="5" key="1">
    <citation type="submission" date="2016-11" db="UniProtKB">
        <authorList>
            <consortium name="WormBaseParasite"/>
        </authorList>
    </citation>
    <scope>IDENTIFICATION</scope>
</reference>
<keyword evidence="2" id="KW-0812">Transmembrane</keyword>
<keyword evidence="1" id="KW-0539">Nucleus</keyword>
<dbReference type="PANTHER" id="PTHR13980:SF15">
    <property type="entry name" value="FACT COMPLEX SUBUNIT SPT16"/>
    <property type="match status" value="1"/>
</dbReference>
<dbReference type="GO" id="GO:0006281">
    <property type="term" value="P:DNA repair"/>
    <property type="evidence" value="ECO:0007669"/>
    <property type="project" value="UniProtKB-UniRule"/>
</dbReference>
<dbReference type="GO" id="GO:0006260">
    <property type="term" value="P:DNA replication"/>
    <property type="evidence" value="ECO:0007669"/>
    <property type="project" value="UniProtKB-KW"/>
</dbReference>
<dbReference type="GO" id="GO:0031491">
    <property type="term" value="F:nucleosome binding"/>
    <property type="evidence" value="ECO:0007669"/>
    <property type="project" value="TreeGrafter"/>
</dbReference>
<evidence type="ECO:0000256" key="1">
    <source>
        <dbReference type="RuleBase" id="RU367052"/>
    </source>
</evidence>
<dbReference type="InterPro" id="IPR036005">
    <property type="entry name" value="Creatinase/aminopeptidase-like"/>
</dbReference>
<keyword evidence="1" id="KW-0235">DNA replication</keyword>
<dbReference type="InterPro" id="IPR056595">
    <property type="entry name" value="Fact-SPT16_PH"/>
</dbReference>
<evidence type="ECO:0000313" key="5">
    <source>
        <dbReference type="WBParaSite" id="Hba_02364"/>
    </source>
</evidence>
<dbReference type="Gene3D" id="3.90.230.10">
    <property type="entry name" value="Creatinase/methionine aminopeptidase superfamily"/>
    <property type="match status" value="1"/>
</dbReference>
<organism evidence="4 5">
    <name type="scientific">Heterorhabditis bacteriophora</name>
    <name type="common">Entomopathogenic nematode worm</name>
    <dbReference type="NCBI Taxonomy" id="37862"/>
    <lineage>
        <taxon>Eukaryota</taxon>
        <taxon>Metazoa</taxon>
        <taxon>Ecdysozoa</taxon>
        <taxon>Nematoda</taxon>
        <taxon>Chromadorea</taxon>
        <taxon>Rhabditida</taxon>
        <taxon>Rhabditina</taxon>
        <taxon>Rhabditomorpha</taxon>
        <taxon>Strongyloidea</taxon>
        <taxon>Heterorhabditidae</taxon>
        <taxon>Heterorhabditis</taxon>
    </lineage>
</organism>
<sequence>MWYPLSQLANFPHLMQSSRNCCLINSQLLRESLSCLIQCQICSFSSDKFVHYGAIITSLGARLEKDLGFCTGTEFRESALTISAKCEEKVRAGMVFVVYIGVDGLINHNAKDDAGRNAAIAISDTVNPNSLLSILFYTYLKNYIISNLATICSNFRVKKSNVSYKTYEKFPTDIEINKLNIFVDKRHDTIILPIFGVPVPLQCGLLVTSFIYLIFIPLVKIHGIIRTEEAEEREKEGAVKQDKLMLSQAKANPKLKDLFVRPNIIAKRISGSLEAHLNGFRYTSLRGDRIDVLYNNIKHAFFQPCDNEMIILLHFHLKNPVLWGKKKYKWNVKCDANLTRPFKIFVIRLVHLLTQLEKWVLIRLCFQTKPDIFFRMKVIRKTVTVPANQMHQGKMRVMKMKVKVRRNNLLCRNCMYIFAHLF</sequence>
<dbReference type="GO" id="GO:0006368">
    <property type="term" value="P:transcription elongation by RNA polymerase II"/>
    <property type="evidence" value="ECO:0007669"/>
    <property type="project" value="TreeGrafter"/>
</dbReference>
<accession>A0A1I7WCF3</accession>
<comment type="subunit">
    <text evidence="1">Component of the FACT complex.</text>
</comment>
<dbReference type="Gene3D" id="2.30.29.150">
    <property type="match status" value="1"/>
</dbReference>
<dbReference type="Proteomes" id="UP000095283">
    <property type="component" value="Unplaced"/>
</dbReference>
<keyword evidence="2" id="KW-1133">Transmembrane helix</keyword>
<comment type="function">
    <text evidence="1">Component of the FACT complex, a general chromatin factor that acts to reorganize nucleosomes. The FACT complex is involved in multiple processes that require DNA as a template such as mRNA elongation, DNA replication and DNA repair. During transcription elongation the FACT complex acts as a histone chaperone that both destabilizes and restores nucleosomal structure. It facilitates the passage of RNA polymerase II and transcription by promoting the dissociation of one histone H2A-H2B dimer from the nucleosome, then subsequently promotes the reestablishment of the nucleosome following the passage of RNA polymerase II.</text>
</comment>
<evidence type="ECO:0000259" key="3">
    <source>
        <dbReference type="SMART" id="SM01286"/>
    </source>
</evidence>
<keyword evidence="1" id="KW-0227">DNA damage</keyword>
<evidence type="ECO:0000256" key="2">
    <source>
        <dbReference type="SAM" id="Phobius"/>
    </source>
</evidence>
<keyword evidence="1" id="KW-0234">DNA repair</keyword>
<dbReference type="Pfam" id="PF24824">
    <property type="entry name" value="PH_SPT16"/>
    <property type="match status" value="1"/>
</dbReference>